<dbReference type="GO" id="GO:0047617">
    <property type="term" value="F:fatty acyl-CoA hydrolase activity"/>
    <property type="evidence" value="ECO:0007669"/>
    <property type="project" value="InterPro"/>
</dbReference>
<dbReference type="SUPFAM" id="SSF54637">
    <property type="entry name" value="Thioesterase/thiol ester dehydrase-isomerase"/>
    <property type="match status" value="2"/>
</dbReference>
<dbReference type="InterPro" id="IPR049449">
    <property type="entry name" value="TesB_ACOT8-like_N"/>
</dbReference>
<dbReference type="OrthoDB" id="68328at2759"/>
<dbReference type="FunCoup" id="G8YLW4">
    <property type="interactions" value="274"/>
</dbReference>
<evidence type="ECO:0000256" key="3">
    <source>
        <dbReference type="SAM" id="MobiDB-lite"/>
    </source>
</evidence>
<evidence type="ECO:0000256" key="2">
    <source>
        <dbReference type="ARBA" id="ARBA00022801"/>
    </source>
</evidence>
<dbReference type="PANTHER" id="PTHR11066">
    <property type="entry name" value="ACYL-COA THIOESTERASE"/>
    <property type="match status" value="1"/>
</dbReference>
<dbReference type="GO" id="GO:0006637">
    <property type="term" value="P:acyl-CoA metabolic process"/>
    <property type="evidence" value="ECO:0007669"/>
    <property type="project" value="InterPro"/>
</dbReference>
<dbReference type="GO" id="GO:0009062">
    <property type="term" value="P:fatty acid catabolic process"/>
    <property type="evidence" value="ECO:0007669"/>
    <property type="project" value="TreeGrafter"/>
</dbReference>
<feature type="domain" description="Acyl-CoA thioesterase-like N-terminal HotDog" evidence="4">
    <location>
        <begin position="34"/>
        <end position="109"/>
    </location>
</feature>
<dbReference type="HOGENOM" id="CLU_032690_2_1_1"/>
<keyword evidence="2" id="KW-0378">Hydrolase</keyword>
<protein>
    <submittedName>
        <fullName evidence="6">Piso0_001846 protein</fullName>
    </submittedName>
</protein>
<keyword evidence="7" id="KW-1185">Reference proteome</keyword>
<dbReference type="InterPro" id="IPR049450">
    <property type="entry name" value="ACOT8-like_C"/>
</dbReference>
<evidence type="ECO:0000256" key="1">
    <source>
        <dbReference type="ARBA" id="ARBA00006538"/>
    </source>
</evidence>
<dbReference type="CDD" id="cd03445">
    <property type="entry name" value="Thioesterase_II_repeat2"/>
    <property type="match status" value="1"/>
</dbReference>
<dbReference type="InterPro" id="IPR003703">
    <property type="entry name" value="Acyl_CoA_thio"/>
</dbReference>
<dbReference type="PANTHER" id="PTHR11066:SF34">
    <property type="entry name" value="ACYL-COENZYME A THIOESTERASE 8"/>
    <property type="match status" value="1"/>
</dbReference>
<dbReference type="EMBL" id="FO082054">
    <property type="protein sequence ID" value="CCE89048.1"/>
    <property type="molecule type" value="Genomic_DNA"/>
</dbReference>
<evidence type="ECO:0000313" key="7">
    <source>
        <dbReference type="Proteomes" id="UP000005222"/>
    </source>
</evidence>
<dbReference type="AlphaFoldDB" id="G8YLW4"/>
<name>G8YLW4_PICSO</name>
<dbReference type="Gene3D" id="2.40.160.210">
    <property type="entry name" value="Acyl-CoA thioesterase, double hotdog domain"/>
    <property type="match status" value="1"/>
</dbReference>
<dbReference type="Pfam" id="PF13622">
    <property type="entry name" value="4HBT_3"/>
    <property type="match status" value="1"/>
</dbReference>
<comment type="similarity">
    <text evidence="1">Belongs to the C/M/P thioester hydrolase family.</text>
</comment>
<dbReference type="Pfam" id="PF20789">
    <property type="entry name" value="4HBT_3C"/>
    <property type="match status" value="1"/>
</dbReference>
<dbReference type="InterPro" id="IPR029069">
    <property type="entry name" value="HotDog_dom_sf"/>
</dbReference>
<dbReference type="InParanoid" id="G8YLW4"/>
<evidence type="ECO:0000259" key="4">
    <source>
        <dbReference type="Pfam" id="PF13622"/>
    </source>
</evidence>
<dbReference type="OMA" id="FHYNAMS"/>
<dbReference type="eggNOG" id="KOG3016">
    <property type="taxonomic scope" value="Eukaryota"/>
</dbReference>
<feature type="domain" description="Acyl-CoA thioesterase-like C-terminal" evidence="5">
    <location>
        <begin position="190"/>
        <end position="314"/>
    </location>
</feature>
<proteinExistence type="inferred from homology"/>
<sequence length="326" mass="37404">MTGTTSFEKAFDVEKIDEENYVGKEPLKMPLKMARGVYGGHTCAQTLLVAIRSAPGLVPRSLHSYFLAPGNSNVPMRYKVMKLFDSRDSASRYIEVHQNGRIRYTCTVSLVRPRSKDKPKSKYDIQDPFPGEIDRNASTSKVQHHTGFILTSYNDKFLDYKLVPEEIEKHPTQRNLVFHHKINQDEPFSDRTNNYVALADISDSALLTTLARVLHIPWNPTKDHPYLEYQEERTALFALDLSINALHIYHYNAMSLDHHIYFHMDDFESFDPCASWLTSDVRYKRHSNNRTVVESSMYNSDGVCVATVVQEGLVVFHQGIPELAKF</sequence>
<reference evidence="6 7" key="1">
    <citation type="journal article" date="2012" name="G3 (Bethesda)">
        <title>Pichia sorbitophila, an interspecies yeast hybrid reveals early steps of genome resolution following polyploidization.</title>
        <authorList>
            <person name="Leh Louis V."/>
            <person name="Despons L."/>
            <person name="Friedrich A."/>
            <person name="Martin T."/>
            <person name="Durrens P."/>
            <person name="Casaregola S."/>
            <person name="Neuveglise C."/>
            <person name="Fairhead C."/>
            <person name="Marck C."/>
            <person name="Cruz J.A."/>
            <person name="Straub M.L."/>
            <person name="Kugler V."/>
            <person name="Sacerdot C."/>
            <person name="Uzunov Z."/>
            <person name="Thierry A."/>
            <person name="Weiss S."/>
            <person name="Bleykasten C."/>
            <person name="De Montigny J."/>
            <person name="Jacques N."/>
            <person name="Jung P."/>
            <person name="Lemaire M."/>
            <person name="Mallet S."/>
            <person name="Morel G."/>
            <person name="Richard G.F."/>
            <person name="Sarkar A."/>
            <person name="Savel G."/>
            <person name="Schacherer J."/>
            <person name="Seret M.L."/>
            <person name="Talla E."/>
            <person name="Samson G."/>
            <person name="Jubin C."/>
            <person name="Poulain J."/>
            <person name="Vacherie B."/>
            <person name="Barbe V."/>
            <person name="Pelletier E."/>
            <person name="Sherman D.J."/>
            <person name="Westhof E."/>
            <person name="Weissenbach J."/>
            <person name="Baret P.V."/>
            <person name="Wincker P."/>
            <person name="Gaillardin C."/>
            <person name="Dujon B."/>
            <person name="Souciet J.L."/>
        </authorList>
    </citation>
    <scope>NUCLEOTIDE SEQUENCE [LARGE SCALE GENOMIC DNA]</scope>
    <source>
        <strain evidence="7">ATCC MYA-4447 / BCRC 22081 / CBS 7064 / NBRC 10061 / NRRL Y-12695</strain>
    </source>
</reference>
<feature type="compositionally biased region" description="Basic and acidic residues" evidence="3">
    <location>
        <begin position="115"/>
        <end position="125"/>
    </location>
</feature>
<evidence type="ECO:0000313" key="6">
    <source>
        <dbReference type="EMBL" id="CCE89048.1"/>
    </source>
</evidence>
<accession>G8YLW4</accession>
<dbReference type="GO" id="GO:0005782">
    <property type="term" value="C:peroxisomal matrix"/>
    <property type="evidence" value="ECO:0007669"/>
    <property type="project" value="UniProtKB-SubCell"/>
</dbReference>
<dbReference type="CDD" id="cd03444">
    <property type="entry name" value="Thioesterase_II_repeat1"/>
    <property type="match status" value="1"/>
</dbReference>
<organism evidence="6 7">
    <name type="scientific">Pichia sorbitophila (strain ATCC MYA-4447 / BCRC 22081 / CBS 7064 / NBRC 10061 / NRRL Y-12695)</name>
    <name type="common">Hybrid yeast</name>
    <dbReference type="NCBI Taxonomy" id="559304"/>
    <lineage>
        <taxon>Eukaryota</taxon>
        <taxon>Fungi</taxon>
        <taxon>Dikarya</taxon>
        <taxon>Ascomycota</taxon>
        <taxon>Saccharomycotina</taxon>
        <taxon>Pichiomycetes</taxon>
        <taxon>Debaryomycetaceae</taxon>
        <taxon>Millerozyma</taxon>
    </lineage>
</organism>
<evidence type="ECO:0000259" key="5">
    <source>
        <dbReference type="Pfam" id="PF20789"/>
    </source>
</evidence>
<gene>
    <name evidence="6" type="primary">Piso0_001846</name>
    <name evidence="6" type="ORF">GNLVRS01_PISO0F15339g</name>
</gene>
<dbReference type="STRING" id="559304.G8YLW4"/>
<dbReference type="InterPro" id="IPR042171">
    <property type="entry name" value="Acyl-CoA_hotdog"/>
</dbReference>
<feature type="region of interest" description="Disordered" evidence="3">
    <location>
        <begin position="115"/>
        <end position="136"/>
    </location>
</feature>
<dbReference type="Proteomes" id="UP000005222">
    <property type="component" value="Chromosome F"/>
</dbReference>